<sequence length="286" mass="31114">MTALSTIFQRPGAWKMPSQKGKPAAHSSNKPPRRRLRKLSLLTTSPSSSHPDIGGRSTSRMALALSKSRKASPAVHRRLRVPAKLAPKLANSVPAGPVNPQMSDSQFAASNVMLCPEETGDAISLLGDTDLRDLFSTVEDFADTEMVHAPRQPKAKRRLSISSGPFSNTNKKRARTSTPTPPPTPTEAAPDPKPQPGKQDEEDILDEWIVTDISQIPSYGPSEIMEQQSHQLLRRILLGTAVAKARAARKAVGKMKRRYGSMTKDCLSSFHSGYKPTRCVAVGVAY</sequence>
<organism evidence="2 3">
    <name type="scientific">Lasiosphaeria hispida</name>
    <dbReference type="NCBI Taxonomy" id="260671"/>
    <lineage>
        <taxon>Eukaryota</taxon>
        <taxon>Fungi</taxon>
        <taxon>Dikarya</taxon>
        <taxon>Ascomycota</taxon>
        <taxon>Pezizomycotina</taxon>
        <taxon>Sordariomycetes</taxon>
        <taxon>Sordariomycetidae</taxon>
        <taxon>Sordariales</taxon>
        <taxon>Lasiosphaeriaceae</taxon>
        <taxon>Lasiosphaeria</taxon>
    </lineage>
</organism>
<dbReference type="EMBL" id="JAUIQD010000001">
    <property type="protein sequence ID" value="KAK3362859.1"/>
    <property type="molecule type" value="Genomic_DNA"/>
</dbReference>
<evidence type="ECO:0000313" key="2">
    <source>
        <dbReference type="EMBL" id="KAK3362859.1"/>
    </source>
</evidence>
<dbReference type="Proteomes" id="UP001275084">
    <property type="component" value="Unassembled WGS sequence"/>
</dbReference>
<feature type="compositionally biased region" description="Low complexity" evidence="1">
    <location>
        <begin position="39"/>
        <end position="51"/>
    </location>
</feature>
<dbReference type="AlphaFoldDB" id="A0AAJ0HUH7"/>
<feature type="compositionally biased region" description="Pro residues" evidence="1">
    <location>
        <begin position="179"/>
        <end position="195"/>
    </location>
</feature>
<protein>
    <submittedName>
        <fullName evidence="2">Uncharacterized protein</fullName>
    </submittedName>
</protein>
<keyword evidence="3" id="KW-1185">Reference proteome</keyword>
<accession>A0AAJ0HUH7</accession>
<name>A0AAJ0HUH7_9PEZI</name>
<reference evidence="2" key="2">
    <citation type="submission" date="2023-06" db="EMBL/GenBank/DDBJ databases">
        <authorList>
            <consortium name="Lawrence Berkeley National Laboratory"/>
            <person name="Haridas S."/>
            <person name="Hensen N."/>
            <person name="Bonometti L."/>
            <person name="Westerberg I."/>
            <person name="Brannstrom I.O."/>
            <person name="Guillou S."/>
            <person name="Cros-Aarteil S."/>
            <person name="Calhoun S."/>
            <person name="Kuo A."/>
            <person name="Mondo S."/>
            <person name="Pangilinan J."/>
            <person name="Riley R."/>
            <person name="Labutti K."/>
            <person name="Andreopoulos B."/>
            <person name="Lipzen A."/>
            <person name="Chen C."/>
            <person name="Yanf M."/>
            <person name="Daum C."/>
            <person name="Ng V."/>
            <person name="Clum A."/>
            <person name="Steindorff A."/>
            <person name="Ohm R."/>
            <person name="Martin F."/>
            <person name="Silar P."/>
            <person name="Natvig D."/>
            <person name="Lalanne C."/>
            <person name="Gautier V."/>
            <person name="Ament-Velasquez S.L."/>
            <person name="Kruys A."/>
            <person name="Hutchinson M.I."/>
            <person name="Powell A.J."/>
            <person name="Barry K."/>
            <person name="Miller A.N."/>
            <person name="Grigoriev I.V."/>
            <person name="Debuchy R."/>
            <person name="Gladieux P."/>
            <person name="Thoren M.H."/>
            <person name="Johannesson H."/>
        </authorList>
    </citation>
    <scope>NUCLEOTIDE SEQUENCE</scope>
    <source>
        <strain evidence="2">CBS 955.72</strain>
    </source>
</reference>
<feature type="region of interest" description="Disordered" evidence="1">
    <location>
        <begin position="145"/>
        <end position="200"/>
    </location>
</feature>
<reference evidence="2" key="1">
    <citation type="journal article" date="2023" name="Mol. Phylogenet. Evol.">
        <title>Genome-scale phylogeny and comparative genomics of the fungal order Sordariales.</title>
        <authorList>
            <person name="Hensen N."/>
            <person name="Bonometti L."/>
            <person name="Westerberg I."/>
            <person name="Brannstrom I.O."/>
            <person name="Guillou S."/>
            <person name="Cros-Aarteil S."/>
            <person name="Calhoun S."/>
            <person name="Haridas S."/>
            <person name="Kuo A."/>
            <person name="Mondo S."/>
            <person name="Pangilinan J."/>
            <person name="Riley R."/>
            <person name="LaButti K."/>
            <person name="Andreopoulos B."/>
            <person name="Lipzen A."/>
            <person name="Chen C."/>
            <person name="Yan M."/>
            <person name="Daum C."/>
            <person name="Ng V."/>
            <person name="Clum A."/>
            <person name="Steindorff A."/>
            <person name="Ohm R.A."/>
            <person name="Martin F."/>
            <person name="Silar P."/>
            <person name="Natvig D.O."/>
            <person name="Lalanne C."/>
            <person name="Gautier V."/>
            <person name="Ament-Velasquez S.L."/>
            <person name="Kruys A."/>
            <person name="Hutchinson M.I."/>
            <person name="Powell A.J."/>
            <person name="Barry K."/>
            <person name="Miller A.N."/>
            <person name="Grigoriev I.V."/>
            <person name="Debuchy R."/>
            <person name="Gladieux P."/>
            <person name="Hiltunen Thoren M."/>
            <person name="Johannesson H."/>
        </authorList>
    </citation>
    <scope>NUCLEOTIDE SEQUENCE</scope>
    <source>
        <strain evidence="2">CBS 955.72</strain>
    </source>
</reference>
<feature type="compositionally biased region" description="Polar residues" evidence="1">
    <location>
        <begin position="160"/>
        <end position="169"/>
    </location>
</feature>
<comment type="caution">
    <text evidence="2">The sequence shown here is derived from an EMBL/GenBank/DDBJ whole genome shotgun (WGS) entry which is preliminary data.</text>
</comment>
<evidence type="ECO:0000256" key="1">
    <source>
        <dbReference type="SAM" id="MobiDB-lite"/>
    </source>
</evidence>
<evidence type="ECO:0000313" key="3">
    <source>
        <dbReference type="Proteomes" id="UP001275084"/>
    </source>
</evidence>
<feature type="region of interest" description="Disordered" evidence="1">
    <location>
        <begin position="1"/>
        <end position="57"/>
    </location>
</feature>
<gene>
    <name evidence="2" type="ORF">B0T25DRAFT_20320</name>
</gene>
<proteinExistence type="predicted"/>